<dbReference type="PANTHER" id="PTHR22916">
    <property type="entry name" value="GLYCOSYLTRANSFERASE"/>
    <property type="match status" value="1"/>
</dbReference>
<name>A0A7M1T2A0_9FLAO</name>
<dbReference type="GO" id="GO:0016758">
    <property type="term" value="F:hexosyltransferase activity"/>
    <property type="evidence" value="ECO:0007669"/>
    <property type="project" value="UniProtKB-ARBA"/>
</dbReference>
<dbReference type="InterPro" id="IPR001173">
    <property type="entry name" value="Glyco_trans_2-like"/>
</dbReference>
<accession>A0A7M1T2A0</accession>
<sequence length="282" mass="33442">MPKISVIVPCYNQAQYMDEALQSVLEQTFQDWECIIVNDGSPDDTEEVAKRWLEKDPRFKYLKKENGGLSSARNAGIEMAQGEWIQFLDCDDYMDSEKLQKSITDSETFDVILTNFYMVSDGNVTPPFCDITKYEVNTDNIISRWDLDFNIPIHCGLFNKSRIRDIKFNEQLKAKEDWWFWIQLTSLPRFSYKLIDEKLVYYRHNPNSLSKNFTLVYQNIFDVHSLIYTSGNQEVKDMLFNKLNFLLRKVNNENYNQKIYIRKLQSTKVLKAYLKIRKIFSK</sequence>
<proteinExistence type="predicted"/>
<dbReference type="EMBL" id="CP063145">
    <property type="protein sequence ID" value="QOR73377.1"/>
    <property type="molecule type" value="Genomic_DNA"/>
</dbReference>
<dbReference type="Pfam" id="PF00535">
    <property type="entry name" value="Glycos_transf_2"/>
    <property type="match status" value="1"/>
</dbReference>
<evidence type="ECO:0000313" key="3">
    <source>
        <dbReference type="Proteomes" id="UP000593605"/>
    </source>
</evidence>
<dbReference type="CDD" id="cd00761">
    <property type="entry name" value="Glyco_tranf_GTA_type"/>
    <property type="match status" value="1"/>
</dbReference>
<keyword evidence="2" id="KW-0808">Transferase</keyword>
<dbReference type="KEGG" id="civ:IMZ16_07520"/>
<dbReference type="RefSeq" id="WP_193439535.1">
    <property type="nucleotide sequence ID" value="NZ_CP063145.1"/>
</dbReference>
<dbReference type="Gene3D" id="3.90.550.10">
    <property type="entry name" value="Spore Coat Polysaccharide Biosynthesis Protein SpsA, Chain A"/>
    <property type="match status" value="1"/>
</dbReference>
<protein>
    <submittedName>
        <fullName evidence="2">Glycosyltransferase family 2 protein</fullName>
    </submittedName>
</protein>
<dbReference type="InterPro" id="IPR029044">
    <property type="entry name" value="Nucleotide-diphossugar_trans"/>
</dbReference>
<evidence type="ECO:0000259" key="1">
    <source>
        <dbReference type="Pfam" id="PF00535"/>
    </source>
</evidence>
<dbReference type="Proteomes" id="UP000593605">
    <property type="component" value="Chromosome"/>
</dbReference>
<dbReference type="SUPFAM" id="SSF53448">
    <property type="entry name" value="Nucleotide-diphospho-sugar transferases"/>
    <property type="match status" value="1"/>
</dbReference>
<dbReference type="AlphaFoldDB" id="A0A7M1T2A0"/>
<reference evidence="2 3" key="1">
    <citation type="submission" date="2020-10" db="EMBL/GenBank/DDBJ databases">
        <title>Complete genome of Cruoricapor ignavus strain M1214 isolated from the blood culture of a febrile patient.</title>
        <authorList>
            <person name="Guglielmino C.J.D."/>
        </authorList>
    </citation>
    <scope>NUCLEOTIDE SEQUENCE [LARGE SCALE GENOMIC DNA]</scope>
    <source>
        <strain evidence="2 3">M1214</strain>
    </source>
</reference>
<organism evidence="2 3">
    <name type="scientific">Cruoricaptor ignavus</name>
    <dbReference type="NCBI Taxonomy" id="1118202"/>
    <lineage>
        <taxon>Bacteria</taxon>
        <taxon>Pseudomonadati</taxon>
        <taxon>Bacteroidota</taxon>
        <taxon>Flavobacteriia</taxon>
        <taxon>Flavobacteriales</taxon>
        <taxon>Weeksellaceae</taxon>
        <taxon>Cruoricaptor</taxon>
    </lineage>
</organism>
<dbReference type="PANTHER" id="PTHR22916:SF3">
    <property type="entry name" value="UDP-GLCNAC:BETAGAL BETA-1,3-N-ACETYLGLUCOSAMINYLTRANSFERASE-LIKE PROTEIN 1"/>
    <property type="match status" value="1"/>
</dbReference>
<feature type="domain" description="Glycosyltransferase 2-like" evidence="1">
    <location>
        <begin position="5"/>
        <end position="130"/>
    </location>
</feature>
<gene>
    <name evidence="2" type="ORF">IMZ16_07520</name>
</gene>
<evidence type="ECO:0000313" key="2">
    <source>
        <dbReference type="EMBL" id="QOR73377.1"/>
    </source>
</evidence>